<sequence>MNNKLLFGLMLLLIIGIEINQITSVAAQSNSTLASEINGLRTRVTQLETETRSLRQLIAQQNGQNYVPPPGNNTQIGASDPMFERLATLVIELKERVVELEKRLEEIEKN</sequence>
<gene>
    <name evidence="2" type="ORF">DSM107014_03215</name>
</gene>
<evidence type="ECO:0000256" key="1">
    <source>
        <dbReference type="SAM" id="Coils"/>
    </source>
</evidence>
<dbReference type="AlphaFoldDB" id="A0A941GTX9"/>
<dbReference type="Proteomes" id="UP000767446">
    <property type="component" value="Unassembled WGS sequence"/>
</dbReference>
<feature type="coiled-coil region" evidence="1">
    <location>
        <begin position="83"/>
        <end position="110"/>
    </location>
</feature>
<proteinExistence type="predicted"/>
<protein>
    <submittedName>
        <fullName evidence="2">Uncharacterized protein</fullName>
    </submittedName>
</protein>
<dbReference type="EMBL" id="JADQBC010000014">
    <property type="protein sequence ID" value="MBR8826908.1"/>
    <property type="molecule type" value="Genomic_DNA"/>
</dbReference>
<organism evidence="2 3">
    <name type="scientific">Gomphosphaeria aponina SAG 52.96 = DSM 107014</name>
    <dbReference type="NCBI Taxonomy" id="1521640"/>
    <lineage>
        <taxon>Bacteria</taxon>
        <taxon>Bacillati</taxon>
        <taxon>Cyanobacteriota</taxon>
        <taxon>Cyanophyceae</taxon>
        <taxon>Oscillatoriophycideae</taxon>
        <taxon>Chroococcales</taxon>
        <taxon>Gomphosphaeriaceae</taxon>
        <taxon>Gomphosphaeria</taxon>
    </lineage>
</organism>
<accession>A0A941GTX9</accession>
<reference evidence="2" key="1">
    <citation type="submission" date="2021-02" db="EMBL/GenBank/DDBJ databases">
        <title>Metagenome analyses of Stigonema ocellatum DSM 106950, Chlorogloea purpurea SAG 13.99 and Gomphosphaeria aponina DSM 107014.</title>
        <authorList>
            <person name="Marter P."/>
            <person name="Huang S."/>
        </authorList>
    </citation>
    <scope>NUCLEOTIDE SEQUENCE</scope>
    <source>
        <strain evidence="2">JP213</strain>
    </source>
</reference>
<evidence type="ECO:0000313" key="2">
    <source>
        <dbReference type="EMBL" id="MBR8826908.1"/>
    </source>
</evidence>
<comment type="caution">
    <text evidence="2">The sequence shown here is derived from an EMBL/GenBank/DDBJ whole genome shotgun (WGS) entry which is preliminary data.</text>
</comment>
<evidence type="ECO:0000313" key="3">
    <source>
        <dbReference type="Proteomes" id="UP000767446"/>
    </source>
</evidence>
<name>A0A941GTX9_9CHRO</name>
<keyword evidence="1" id="KW-0175">Coiled coil</keyword>